<evidence type="ECO:0000313" key="1">
    <source>
        <dbReference type="EMBL" id="KAK4426959.1"/>
    </source>
</evidence>
<protein>
    <submittedName>
        <fullName evidence="1">Uncharacterized protein</fullName>
    </submittedName>
</protein>
<comment type="caution">
    <text evidence="1">The sequence shown here is derived from an EMBL/GenBank/DDBJ whole genome shotgun (WGS) entry which is preliminary data.</text>
</comment>
<dbReference type="Proteomes" id="UP001293254">
    <property type="component" value="Unassembled WGS sequence"/>
</dbReference>
<keyword evidence="2" id="KW-1185">Reference proteome</keyword>
<reference evidence="1" key="1">
    <citation type="submission" date="2020-06" db="EMBL/GenBank/DDBJ databases">
        <authorList>
            <person name="Li T."/>
            <person name="Hu X."/>
            <person name="Zhang T."/>
            <person name="Song X."/>
            <person name="Zhang H."/>
            <person name="Dai N."/>
            <person name="Sheng W."/>
            <person name="Hou X."/>
            <person name="Wei L."/>
        </authorList>
    </citation>
    <scope>NUCLEOTIDE SEQUENCE</scope>
    <source>
        <strain evidence="1">3651</strain>
        <tissue evidence="1">Leaf</tissue>
    </source>
</reference>
<reference evidence="1" key="2">
    <citation type="journal article" date="2024" name="Plant">
        <title>Genomic evolution and insights into agronomic trait innovations of Sesamum species.</title>
        <authorList>
            <person name="Miao H."/>
            <person name="Wang L."/>
            <person name="Qu L."/>
            <person name="Liu H."/>
            <person name="Sun Y."/>
            <person name="Le M."/>
            <person name="Wang Q."/>
            <person name="Wei S."/>
            <person name="Zheng Y."/>
            <person name="Lin W."/>
            <person name="Duan Y."/>
            <person name="Cao H."/>
            <person name="Xiong S."/>
            <person name="Wang X."/>
            <person name="Wei L."/>
            <person name="Li C."/>
            <person name="Ma Q."/>
            <person name="Ju M."/>
            <person name="Zhao R."/>
            <person name="Li G."/>
            <person name="Mu C."/>
            <person name="Tian Q."/>
            <person name="Mei H."/>
            <person name="Zhang T."/>
            <person name="Gao T."/>
            <person name="Zhang H."/>
        </authorList>
    </citation>
    <scope>NUCLEOTIDE SEQUENCE</scope>
    <source>
        <strain evidence="1">3651</strain>
    </source>
</reference>
<proteinExistence type="predicted"/>
<name>A0AAE1YBF5_9LAMI</name>
<evidence type="ECO:0000313" key="2">
    <source>
        <dbReference type="Proteomes" id="UP001293254"/>
    </source>
</evidence>
<dbReference type="EMBL" id="JACGWO010000005">
    <property type="protein sequence ID" value="KAK4426959.1"/>
    <property type="molecule type" value="Genomic_DNA"/>
</dbReference>
<dbReference type="AlphaFoldDB" id="A0AAE1YBF5"/>
<organism evidence="1 2">
    <name type="scientific">Sesamum alatum</name>
    <dbReference type="NCBI Taxonomy" id="300844"/>
    <lineage>
        <taxon>Eukaryota</taxon>
        <taxon>Viridiplantae</taxon>
        <taxon>Streptophyta</taxon>
        <taxon>Embryophyta</taxon>
        <taxon>Tracheophyta</taxon>
        <taxon>Spermatophyta</taxon>
        <taxon>Magnoliopsida</taxon>
        <taxon>eudicotyledons</taxon>
        <taxon>Gunneridae</taxon>
        <taxon>Pentapetalae</taxon>
        <taxon>asterids</taxon>
        <taxon>lamiids</taxon>
        <taxon>Lamiales</taxon>
        <taxon>Pedaliaceae</taxon>
        <taxon>Sesamum</taxon>
    </lineage>
</organism>
<accession>A0AAE1YBF5</accession>
<gene>
    <name evidence="1" type="ORF">Salat_1464700</name>
</gene>
<sequence length="120" mass="13072">MENKSLAPHQVLDFALGYHQTFFIWAIGRCTSPPGPSHGNWSPPPATLVGQGQCQWGRVRIGGRIGSECCGPLQGWGNTGLVSSQLHGPSEPELAELWATKEGLLLPLRRDWPQIIFESG</sequence>